<comment type="caution">
    <text evidence="3">The sequence shown here is derived from an EMBL/GenBank/DDBJ whole genome shotgun (WGS) entry which is preliminary data.</text>
</comment>
<dbReference type="InterPro" id="IPR041966">
    <property type="entry name" value="LOTUS-like"/>
</dbReference>
<dbReference type="RefSeq" id="XP_066665161.1">
    <property type="nucleotide sequence ID" value="XM_066815871.1"/>
</dbReference>
<dbReference type="InterPro" id="IPR025605">
    <property type="entry name" value="OST-HTH/LOTUS_dom"/>
</dbReference>
<dbReference type="InterPro" id="IPR021139">
    <property type="entry name" value="NYN"/>
</dbReference>
<dbReference type="Proteomes" id="UP001433268">
    <property type="component" value="Unassembled WGS sequence"/>
</dbReference>
<evidence type="ECO:0000259" key="2">
    <source>
        <dbReference type="PROSITE" id="PS51644"/>
    </source>
</evidence>
<accession>A0ABR1VJD0</accession>
<gene>
    <name evidence="3" type="ORF">PG997_011556</name>
</gene>
<dbReference type="PANTHER" id="PTHR35811:SF1">
    <property type="entry name" value="HTH OST-TYPE DOMAIN-CONTAINING PROTEIN"/>
    <property type="match status" value="1"/>
</dbReference>
<evidence type="ECO:0000313" key="4">
    <source>
        <dbReference type="Proteomes" id="UP001433268"/>
    </source>
</evidence>
<dbReference type="PROSITE" id="PS51644">
    <property type="entry name" value="HTH_OST"/>
    <property type="match status" value="1"/>
</dbReference>
<evidence type="ECO:0000313" key="3">
    <source>
        <dbReference type="EMBL" id="KAK8071353.1"/>
    </source>
</evidence>
<organism evidence="3 4">
    <name type="scientific">Apiospora hydei</name>
    <dbReference type="NCBI Taxonomy" id="1337664"/>
    <lineage>
        <taxon>Eukaryota</taxon>
        <taxon>Fungi</taxon>
        <taxon>Dikarya</taxon>
        <taxon>Ascomycota</taxon>
        <taxon>Pezizomycotina</taxon>
        <taxon>Sordariomycetes</taxon>
        <taxon>Xylariomycetidae</taxon>
        <taxon>Amphisphaeriales</taxon>
        <taxon>Apiosporaceae</taxon>
        <taxon>Apiospora</taxon>
    </lineage>
</organism>
<dbReference type="Gene3D" id="3.30.420.610">
    <property type="entry name" value="LOTUS domain-like"/>
    <property type="match status" value="1"/>
</dbReference>
<protein>
    <submittedName>
        <fullName evidence="3">NYN domain-containing protein</fullName>
    </submittedName>
</protein>
<dbReference type="CDD" id="cd10146">
    <property type="entry name" value="LabA_like_C"/>
    <property type="match status" value="1"/>
</dbReference>
<dbReference type="GeneID" id="92048931"/>
<dbReference type="Gene3D" id="3.40.50.1010">
    <property type="entry name" value="5'-nuclease"/>
    <property type="match status" value="1"/>
</dbReference>
<name>A0ABR1VJD0_9PEZI</name>
<proteinExistence type="predicted"/>
<dbReference type="CDD" id="cd11297">
    <property type="entry name" value="PIN_LabA-like_N_1"/>
    <property type="match status" value="1"/>
</dbReference>
<sequence length="270" mass="29495">MGDSAMKLAVLIDADNAQASAVGLLLAEVAKYGTASVKRAYGDWTSPSLKSWKGQLLMQSIQPVQQFPYQGKTLTASALTIDAMDLLHMGTFDGFCIISSDGDFTRLAARIRESGLVVYGMGERKTPEPFVASCDRFIYVENLAIERAQNLPLPSTGPGDDHTPRRRPTGNRTCSAPTARPPPATIDPNVIHQLRAVVRDVAGDDGWAPLAKVDILITKRFPDFDPRNYGHLKLGELITATSKFQLTQRSPGNGKPPMVFARDNQFYTET</sequence>
<feature type="region of interest" description="Disordered" evidence="1">
    <location>
        <begin position="248"/>
        <end position="270"/>
    </location>
</feature>
<reference evidence="3 4" key="1">
    <citation type="submission" date="2023-01" db="EMBL/GenBank/DDBJ databases">
        <title>Analysis of 21 Apiospora genomes using comparative genomics revels a genus with tremendous synthesis potential of carbohydrate active enzymes and secondary metabolites.</title>
        <authorList>
            <person name="Sorensen T."/>
        </authorList>
    </citation>
    <scope>NUCLEOTIDE SEQUENCE [LARGE SCALE GENOMIC DNA]</scope>
    <source>
        <strain evidence="3 4">CBS 114990</strain>
    </source>
</reference>
<dbReference type="EMBL" id="JAQQWN010000008">
    <property type="protein sequence ID" value="KAK8071353.1"/>
    <property type="molecule type" value="Genomic_DNA"/>
</dbReference>
<keyword evidence="4" id="KW-1185">Reference proteome</keyword>
<feature type="domain" description="HTH OST-type" evidence="2">
    <location>
        <begin position="186"/>
        <end position="263"/>
    </location>
</feature>
<evidence type="ECO:0000256" key="1">
    <source>
        <dbReference type="SAM" id="MobiDB-lite"/>
    </source>
</evidence>
<dbReference type="Pfam" id="PF01936">
    <property type="entry name" value="NYN"/>
    <property type="match status" value="1"/>
</dbReference>
<feature type="region of interest" description="Disordered" evidence="1">
    <location>
        <begin position="150"/>
        <end position="187"/>
    </location>
</feature>
<dbReference type="PANTHER" id="PTHR35811">
    <property type="entry name" value="SLR1870 PROTEIN"/>
    <property type="match status" value="1"/>
</dbReference>
<dbReference type="Pfam" id="PF12872">
    <property type="entry name" value="OST-HTH"/>
    <property type="match status" value="1"/>
</dbReference>